<dbReference type="InterPro" id="IPR010985">
    <property type="entry name" value="Ribbon_hlx_hlx"/>
</dbReference>
<dbReference type="RefSeq" id="WP_010916862.1">
    <property type="nucleotide sequence ID" value="NC_002689.2"/>
</dbReference>
<dbReference type="AlphaFoldDB" id="Q97B54"/>
<dbReference type="HOGENOM" id="CLU_165893_0_0_2"/>
<dbReference type="GeneID" id="1441710"/>
<proteinExistence type="predicted"/>
<accession>Q97B54</accession>
<keyword evidence="3" id="KW-1185">Reference proteome</keyword>
<evidence type="ECO:0000259" key="1">
    <source>
        <dbReference type="Pfam" id="PF01402"/>
    </source>
</evidence>
<dbReference type="EMBL" id="BA000011">
    <property type="protein sequence ID" value="BAB59746.1"/>
    <property type="molecule type" value="Genomic_DNA"/>
</dbReference>
<dbReference type="CDD" id="cd22231">
    <property type="entry name" value="RHH_NikR_HicB-like"/>
    <property type="match status" value="1"/>
</dbReference>
<dbReference type="InterPro" id="IPR002145">
    <property type="entry name" value="CopG"/>
</dbReference>
<dbReference type="SUPFAM" id="SSF47598">
    <property type="entry name" value="Ribbon-helix-helix"/>
    <property type="match status" value="1"/>
</dbReference>
<dbReference type="STRING" id="273116.gene:9381392"/>
<dbReference type="Pfam" id="PF01402">
    <property type="entry name" value="RHH_1"/>
    <property type="match status" value="1"/>
</dbReference>
<dbReference type="PaxDb" id="273116-14324819"/>
<dbReference type="OrthoDB" id="25654at2157"/>
<name>Q97B54_THEVO</name>
<evidence type="ECO:0000313" key="2">
    <source>
        <dbReference type="EMBL" id="BAB59746.1"/>
    </source>
</evidence>
<evidence type="ECO:0000313" key="3">
    <source>
        <dbReference type="Proteomes" id="UP000001017"/>
    </source>
</evidence>
<dbReference type="GO" id="GO:0006355">
    <property type="term" value="P:regulation of DNA-templated transcription"/>
    <property type="evidence" value="ECO:0007669"/>
    <property type="project" value="InterPro"/>
</dbReference>
<reference evidence="2 3" key="1">
    <citation type="journal article" date="1999" name="Proc. Jpn. Acad.">
        <title>Determination of the complete genomic DNA sequence of Thermoplasma volvanium GSS1.</title>
        <authorList>
            <person name="Kawashima T."/>
            <person name="Yamamoto Y."/>
            <person name="Aramaki H."/>
            <person name="Nunoshiba T."/>
            <person name="Kawamoto T."/>
            <person name="Watanabe K."/>
            <person name="Yamazaki M."/>
            <person name="Kanehori K."/>
            <person name="Amano N."/>
            <person name="Ohya Y."/>
            <person name="Makino K."/>
            <person name="Suzuki M."/>
        </authorList>
    </citation>
    <scope>NUCLEOTIDE SEQUENCE [LARGE SCALE GENOMIC DNA]</scope>
    <source>
        <strain evidence="3">ATCC 51530 / DSM 4299 / JCM 9571 / NBRC 15438 / GSS1</strain>
    </source>
</reference>
<gene>
    <name evidence="2" type="ORF">TVG0595213</name>
</gene>
<dbReference type="eggNOG" id="arCOG06966">
    <property type="taxonomic scope" value="Archaea"/>
</dbReference>
<dbReference type="Proteomes" id="UP000001017">
    <property type="component" value="Chromosome"/>
</dbReference>
<reference evidence="2 3" key="2">
    <citation type="journal article" date="2000" name="Proc. Natl. Acad. Sci. U.S.A.">
        <title>Archaeal adaptation to higher temperatures revealed by genomic sequence of Thermoplasma volcanium.</title>
        <authorList>
            <person name="Kawashima T."/>
            <person name="Amano N."/>
            <person name="Koike H."/>
            <person name="Makino S."/>
            <person name="Higuchi S."/>
            <person name="Kawashima-Ohya Y."/>
            <person name="Watanabe K."/>
            <person name="Yamazaki M."/>
            <person name="Kanehori K."/>
            <person name="Kawamoto T."/>
            <person name="Nunoshiba T."/>
            <person name="Yamamoto Y."/>
            <person name="Aramaki H."/>
            <person name="Makino K."/>
            <person name="Suzuki M."/>
        </authorList>
    </citation>
    <scope>NUCLEOTIDE SEQUENCE [LARGE SCALE GENOMIC DNA]</scope>
    <source>
        <strain evidence="3">ATCC 51530 / DSM 4299 / JCM 9571 / NBRC 15438 / GSS1</strain>
    </source>
</reference>
<organism evidence="2 3">
    <name type="scientific">Thermoplasma volcanium (strain ATCC 51530 / DSM 4299 / JCM 9571 / NBRC 15438 / GSS1)</name>
    <dbReference type="NCBI Taxonomy" id="273116"/>
    <lineage>
        <taxon>Archaea</taxon>
        <taxon>Methanobacteriati</taxon>
        <taxon>Thermoplasmatota</taxon>
        <taxon>Thermoplasmata</taxon>
        <taxon>Thermoplasmatales</taxon>
        <taxon>Thermoplasmataceae</taxon>
        <taxon>Thermoplasma</taxon>
    </lineage>
</organism>
<protein>
    <recommendedName>
        <fullName evidence="1">Ribbon-helix-helix protein CopG domain-containing protein</fullName>
    </recommendedName>
</protein>
<sequence>MVEEKRITVRLPLSLVDEIQNLVDTGEFESMSDVVRRALVYLTESRTAKKEYVKVDLLIPKKIVSDSDGKIGTSITLDDLASLVLDRMNSRVARDAIKKIVNEENIK</sequence>
<dbReference type="KEGG" id="tvo:TVG0595213"/>
<feature type="domain" description="Ribbon-helix-helix protein CopG" evidence="1">
    <location>
        <begin position="5"/>
        <end position="39"/>
    </location>
</feature>